<dbReference type="EMBL" id="NHSF01000010">
    <property type="protein sequence ID" value="MBK5929245.1"/>
    <property type="molecule type" value="Genomic_DNA"/>
</dbReference>
<proteinExistence type="predicted"/>
<dbReference type="AlphaFoldDB" id="A0AAJ0UD21"/>
<comment type="caution">
    <text evidence="1">The sequence shown here is derived from an EMBL/GenBank/DDBJ whole genome shotgun (WGS) entry which is preliminary data.</text>
</comment>
<dbReference type="Proteomes" id="UP001296967">
    <property type="component" value="Unassembled WGS sequence"/>
</dbReference>
<organism evidence="1 2">
    <name type="scientific">Halochromatium salexigens</name>
    <name type="common">Chromatium salexigens</name>
    <dbReference type="NCBI Taxonomy" id="49447"/>
    <lineage>
        <taxon>Bacteria</taxon>
        <taxon>Pseudomonadati</taxon>
        <taxon>Pseudomonadota</taxon>
        <taxon>Gammaproteobacteria</taxon>
        <taxon>Chromatiales</taxon>
        <taxon>Chromatiaceae</taxon>
        <taxon>Halochromatium</taxon>
    </lineage>
</organism>
<sequence>MELPFTHKPGRRERHLRRRHENPLFAWPPHEVPPEDLLAAQKADHDDMLAFDETLQALIQRAVDLPPDAGSDAVLSLKEALESHYEQSYALPEDHSEARTALKRLIGLIMKTLWRHAGSDPVAHQELSDEETARAIHLRLIEQPLVADLLHPESCIGPEELVPSLLSAPEAEIEAACELFDARELAELLEHSERRLEALDAQGIGDLDQARNRLTLIRLHAQQSNPAQPPH</sequence>
<gene>
    <name evidence="1" type="ORF">CCR82_01520</name>
</gene>
<dbReference type="RefSeq" id="WP_201243535.1">
    <property type="nucleotide sequence ID" value="NZ_NHSF01000010.1"/>
</dbReference>
<keyword evidence="2" id="KW-1185">Reference proteome</keyword>
<evidence type="ECO:0000313" key="2">
    <source>
        <dbReference type="Proteomes" id="UP001296967"/>
    </source>
</evidence>
<protein>
    <submittedName>
        <fullName evidence="1">Uncharacterized protein</fullName>
    </submittedName>
</protein>
<evidence type="ECO:0000313" key="1">
    <source>
        <dbReference type="EMBL" id="MBK5929245.1"/>
    </source>
</evidence>
<name>A0AAJ0UD21_HALSE</name>
<accession>A0AAJ0UD21</accession>
<reference evidence="1" key="2">
    <citation type="journal article" date="2020" name="Microorganisms">
        <title>Osmotic Adaptation and Compatible Solute Biosynthesis of Phototrophic Bacteria as Revealed from Genome Analyses.</title>
        <authorList>
            <person name="Imhoff J.F."/>
            <person name="Rahn T."/>
            <person name="Kunzel S."/>
            <person name="Keller A."/>
            <person name="Neulinger S.C."/>
        </authorList>
    </citation>
    <scope>NUCLEOTIDE SEQUENCE</scope>
    <source>
        <strain evidence="1">DSM 4395</strain>
    </source>
</reference>
<reference evidence="1" key="1">
    <citation type="submission" date="2017-05" db="EMBL/GenBank/DDBJ databases">
        <authorList>
            <person name="Imhoff J.F."/>
            <person name="Rahn T."/>
            <person name="Kuenzel S."/>
            <person name="Neulinger S.C."/>
        </authorList>
    </citation>
    <scope>NUCLEOTIDE SEQUENCE</scope>
    <source>
        <strain evidence="1">DSM 4395</strain>
    </source>
</reference>